<name>A0A0J7KGY0_LASNI</name>
<gene>
    <name evidence="2" type="ORF">RF55_10826</name>
</gene>
<evidence type="ECO:0000313" key="2">
    <source>
        <dbReference type="EMBL" id="KMQ89537.1"/>
    </source>
</evidence>
<comment type="caution">
    <text evidence="2">The sequence shown here is derived from an EMBL/GenBank/DDBJ whole genome shotgun (WGS) entry which is preliminary data.</text>
</comment>
<sequence length="137" mass="15599">MAHIFNICLKNGEFSYNWKCAYLVLIPKAGKPDASETPKARPICLINELGKTFERVLAERIFLWQMDNSGSDLSNNQFGFRKNRSTCDALLLIKRITSSAVKNEGLAFIVSLDISNAFNSIPWRVIREAFRRKSFPP</sequence>
<dbReference type="Proteomes" id="UP000036403">
    <property type="component" value="Unassembled WGS sequence"/>
</dbReference>
<organism evidence="2 3">
    <name type="scientific">Lasius niger</name>
    <name type="common">Black garden ant</name>
    <dbReference type="NCBI Taxonomy" id="67767"/>
    <lineage>
        <taxon>Eukaryota</taxon>
        <taxon>Metazoa</taxon>
        <taxon>Ecdysozoa</taxon>
        <taxon>Arthropoda</taxon>
        <taxon>Hexapoda</taxon>
        <taxon>Insecta</taxon>
        <taxon>Pterygota</taxon>
        <taxon>Neoptera</taxon>
        <taxon>Endopterygota</taxon>
        <taxon>Hymenoptera</taxon>
        <taxon>Apocrita</taxon>
        <taxon>Aculeata</taxon>
        <taxon>Formicoidea</taxon>
        <taxon>Formicidae</taxon>
        <taxon>Formicinae</taxon>
        <taxon>Lasius</taxon>
        <taxon>Lasius</taxon>
    </lineage>
</organism>
<dbReference type="STRING" id="67767.A0A0J7KGY0"/>
<dbReference type="Pfam" id="PF00078">
    <property type="entry name" value="RVT_1"/>
    <property type="match status" value="1"/>
</dbReference>
<protein>
    <submittedName>
        <fullName evidence="2">Reverse</fullName>
    </submittedName>
</protein>
<keyword evidence="3" id="KW-1185">Reference proteome</keyword>
<evidence type="ECO:0000313" key="3">
    <source>
        <dbReference type="Proteomes" id="UP000036403"/>
    </source>
</evidence>
<feature type="domain" description="Reverse transcriptase" evidence="1">
    <location>
        <begin position="7"/>
        <end position="137"/>
    </location>
</feature>
<evidence type="ECO:0000259" key="1">
    <source>
        <dbReference type="PROSITE" id="PS50878"/>
    </source>
</evidence>
<dbReference type="AlphaFoldDB" id="A0A0J7KGY0"/>
<accession>A0A0J7KGY0</accession>
<dbReference type="PROSITE" id="PS50878">
    <property type="entry name" value="RT_POL"/>
    <property type="match status" value="1"/>
</dbReference>
<dbReference type="InterPro" id="IPR000477">
    <property type="entry name" value="RT_dom"/>
</dbReference>
<dbReference type="PaxDb" id="67767-A0A0J7KGY0"/>
<dbReference type="PANTHER" id="PTHR19446">
    <property type="entry name" value="REVERSE TRANSCRIPTASES"/>
    <property type="match status" value="1"/>
</dbReference>
<dbReference type="OrthoDB" id="7700848at2759"/>
<proteinExistence type="predicted"/>
<dbReference type="EMBL" id="LBMM01007659">
    <property type="protein sequence ID" value="KMQ89537.1"/>
    <property type="molecule type" value="Genomic_DNA"/>
</dbReference>
<reference evidence="2 3" key="1">
    <citation type="submission" date="2015-04" db="EMBL/GenBank/DDBJ databases">
        <title>Lasius niger genome sequencing.</title>
        <authorList>
            <person name="Konorov E.A."/>
            <person name="Nikitin M.A."/>
            <person name="Kirill M.V."/>
            <person name="Chang P."/>
        </authorList>
    </citation>
    <scope>NUCLEOTIDE SEQUENCE [LARGE SCALE GENOMIC DNA]</scope>
    <source>
        <tissue evidence="2">Whole</tissue>
    </source>
</reference>